<accession>A0ABU7C7R7</accession>
<sequence length="140" mass="15450">MAVAPILCPHQSVKFRSCRGVIPARGCHGAEAFGHFLTLHLCYLHSIVKNRIGNHLCTTMTAEKLQGLPNRHAGYIGPWMSGGPGQDLISKYNNIIFKLPVKPNLLKYAKPLQLNLKGSTKTLKTMVNKVNEYLAKADTL</sequence>
<proteinExistence type="predicted"/>
<comment type="caution">
    <text evidence="1">The sequence shown here is derived from an EMBL/GenBank/DDBJ whole genome shotgun (WGS) entry which is preliminary data.</text>
</comment>
<evidence type="ECO:0000313" key="1">
    <source>
        <dbReference type="EMBL" id="MED6258992.1"/>
    </source>
</evidence>
<gene>
    <name evidence="1" type="ORF">ATANTOWER_015256</name>
</gene>
<dbReference type="EMBL" id="JAHUTI010081841">
    <property type="protein sequence ID" value="MED6258992.1"/>
    <property type="molecule type" value="Genomic_DNA"/>
</dbReference>
<reference evidence="1 2" key="1">
    <citation type="submission" date="2021-07" db="EMBL/GenBank/DDBJ databases">
        <authorList>
            <person name="Palmer J.M."/>
        </authorList>
    </citation>
    <scope>NUCLEOTIDE SEQUENCE [LARGE SCALE GENOMIC DNA]</scope>
    <source>
        <strain evidence="1 2">AT_MEX2019</strain>
        <tissue evidence="1">Muscle</tissue>
    </source>
</reference>
<name>A0ABU7C7R7_9TELE</name>
<organism evidence="1 2">
    <name type="scientific">Ataeniobius toweri</name>
    <dbReference type="NCBI Taxonomy" id="208326"/>
    <lineage>
        <taxon>Eukaryota</taxon>
        <taxon>Metazoa</taxon>
        <taxon>Chordata</taxon>
        <taxon>Craniata</taxon>
        <taxon>Vertebrata</taxon>
        <taxon>Euteleostomi</taxon>
        <taxon>Actinopterygii</taxon>
        <taxon>Neopterygii</taxon>
        <taxon>Teleostei</taxon>
        <taxon>Neoteleostei</taxon>
        <taxon>Acanthomorphata</taxon>
        <taxon>Ovalentaria</taxon>
        <taxon>Atherinomorphae</taxon>
        <taxon>Cyprinodontiformes</taxon>
        <taxon>Goodeidae</taxon>
        <taxon>Ataeniobius</taxon>
    </lineage>
</organism>
<evidence type="ECO:0000313" key="2">
    <source>
        <dbReference type="Proteomes" id="UP001345963"/>
    </source>
</evidence>
<protein>
    <submittedName>
        <fullName evidence="1">Uncharacterized protein</fullName>
    </submittedName>
</protein>
<dbReference type="Proteomes" id="UP001345963">
    <property type="component" value="Unassembled WGS sequence"/>
</dbReference>
<keyword evidence="2" id="KW-1185">Reference proteome</keyword>